<evidence type="ECO:0000256" key="1">
    <source>
        <dbReference type="SAM" id="MobiDB-lite"/>
    </source>
</evidence>
<dbReference type="eggNOG" id="ENOG502RZ3A">
    <property type="taxonomic scope" value="Eukaryota"/>
</dbReference>
<name>S3D1E3_GLAL2</name>
<dbReference type="OMA" id="ASVYCEP"/>
<dbReference type="InterPro" id="IPR000182">
    <property type="entry name" value="GNAT_dom"/>
</dbReference>
<feature type="region of interest" description="Disordered" evidence="1">
    <location>
        <begin position="1"/>
        <end position="25"/>
    </location>
</feature>
<gene>
    <name evidence="3" type="ORF">GLAREA_01743</name>
</gene>
<proteinExistence type="predicted"/>
<dbReference type="SUPFAM" id="SSF55729">
    <property type="entry name" value="Acyl-CoA N-acyltransferases (Nat)"/>
    <property type="match status" value="1"/>
</dbReference>
<dbReference type="Pfam" id="PF22998">
    <property type="entry name" value="GNAT_LYC1-like"/>
    <property type="match status" value="1"/>
</dbReference>
<dbReference type="AlphaFoldDB" id="S3D1E3"/>
<protein>
    <recommendedName>
        <fullName evidence="2">N-acetyltransferase domain-containing protein</fullName>
    </recommendedName>
</protein>
<dbReference type="GeneID" id="19460801"/>
<evidence type="ECO:0000313" key="4">
    <source>
        <dbReference type="Proteomes" id="UP000016922"/>
    </source>
</evidence>
<keyword evidence="4" id="KW-1185">Reference proteome</keyword>
<accession>S3D1E3</accession>
<dbReference type="PROSITE" id="PS51186">
    <property type="entry name" value="GNAT"/>
    <property type="match status" value="1"/>
</dbReference>
<sequence>MTPTTSHPDLNPLKTSQSQSSRQPTIHHALVPPSDVSELILTHPADQELQHIYNLTHSSWGDALKLPEYLEESTHLANAPLAKNGGLDVWILTSAESHPNERPILSACETFLKRAFVTTSAHNGVNTVEEKIVYGIASVFTNPVYRGNRYAARMLIKLSDVLKKKEDCVGSMLYSDIGPDYYAKLGWTPTERNSQVEFHPKAYDNLPNVEILTANGLEELCRLDERMLYTILEKEKEVKRKMVVVPDLPHMQWHHAKEGFVCQKLFGKIPELKGASIGAPGQKVWIIWTHRYYSDPTKLPNDNTLYILRLALEDLNSESNGPHLKVLMETAQNEAKAWNLGKVVMWNPKPEILKLIEKSEVKCKVVEKRGDAIASLKWHEQEKIEWVENEMYAWC</sequence>
<reference evidence="3 4" key="1">
    <citation type="journal article" date="2013" name="BMC Genomics">
        <title>Genomics-driven discovery of the pneumocandin biosynthetic gene cluster in the fungus Glarea lozoyensis.</title>
        <authorList>
            <person name="Chen L."/>
            <person name="Yue Q."/>
            <person name="Zhang X."/>
            <person name="Xiang M."/>
            <person name="Wang C."/>
            <person name="Li S."/>
            <person name="Che Y."/>
            <person name="Ortiz-Lopez F.J."/>
            <person name="Bills G.F."/>
            <person name="Liu X."/>
            <person name="An Z."/>
        </authorList>
    </citation>
    <scope>NUCLEOTIDE SEQUENCE [LARGE SCALE GENOMIC DNA]</scope>
    <source>
        <strain evidence="4">ATCC 20868 / MF5171</strain>
    </source>
</reference>
<dbReference type="HOGENOM" id="CLU_038171_1_0_1"/>
<dbReference type="InterPro" id="IPR053013">
    <property type="entry name" value="LAT"/>
</dbReference>
<dbReference type="OrthoDB" id="2020070at2759"/>
<dbReference type="STRING" id="1116229.S3D1E3"/>
<dbReference type="Proteomes" id="UP000016922">
    <property type="component" value="Unassembled WGS sequence"/>
</dbReference>
<feature type="compositionally biased region" description="Polar residues" evidence="1">
    <location>
        <begin position="1"/>
        <end position="24"/>
    </location>
</feature>
<organism evidence="3 4">
    <name type="scientific">Glarea lozoyensis (strain ATCC 20868 / MF5171)</name>
    <dbReference type="NCBI Taxonomy" id="1116229"/>
    <lineage>
        <taxon>Eukaryota</taxon>
        <taxon>Fungi</taxon>
        <taxon>Dikarya</taxon>
        <taxon>Ascomycota</taxon>
        <taxon>Pezizomycotina</taxon>
        <taxon>Leotiomycetes</taxon>
        <taxon>Helotiales</taxon>
        <taxon>Helotiaceae</taxon>
        <taxon>Glarea</taxon>
    </lineage>
</organism>
<dbReference type="GO" id="GO:0016747">
    <property type="term" value="F:acyltransferase activity, transferring groups other than amino-acyl groups"/>
    <property type="evidence" value="ECO:0007669"/>
    <property type="project" value="InterPro"/>
</dbReference>
<dbReference type="KEGG" id="glz:GLAREA_01743"/>
<dbReference type="InterPro" id="IPR016181">
    <property type="entry name" value="Acyl_CoA_acyltransferase"/>
</dbReference>
<dbReference type="PANTHER" id="PTHR34815">
    <property type="entry name" value="LYSINE ACETYLTRANSFERASE"/>
    <property type="match status" value="1"/>
</dbReference>
<dbReference type="Gene3D" id="3.40.630.30">
    <property type="match status" value="1"/>
</dbReference>
<evidence type="ECO:0000259" key="2">
    <source>
        <dbReference type="PROSITE" id="PS51186"/>
    </source>
</evidence>
<dbReference type="RefSeq" id="XP_008087150.1">
    <property type="nucleotide sequence ID" value="XM_008088959.1"/>
</dbReference>
<dbReference type="EMBL" id="KE145371">
    <property type="protein sequence ID" value="EPE25831.1"/>
    <property type="molecule type" value="Genomic_DNA"/>
</dbReference>
<evidence type="ECO:0000313" key="3">
    <source>
        <dbReference type="EMBL" id="EPE25831.1"/>
    </source>
</evidence>
<dbReference type="InterPro" id="IPR055100">
    <property type="entry name" value="GNAT_LYC1-like"/>
</dbReference>
<dbReference type="PANTHER" id="PTHR34815:SF2">
    <property type="entry name" value="N-ACETYLTRANSFERASE DOMAIN-CONTAINING PROTEIN"/>
    <property type="match status" value="1"/>
</dbReference>
<feature type="domain" description="N-acetyltransferase" evidence="2">
    <location>
        <begin position="40"/>
        <end position="210"/>
    </location>
</feature>